<evidence type="ECO:0000256" key="1">
    <source>
        <dbReference type="ARBA" id="ARBA00006622"/>
    </source>
</evidence>
<name>A0A2S4MA66_9BURK</name>
<dbReference type="GO" id="GO:0016702">
    <property type="term" value="F:oxidoreductase activity, acting on single donors with incorporation of molecular oxygen, incorporation of two atoms of oxygen"/>
    <property type="evidence" value="ECO:0007669"/>
    <property type="project" value="InterPro"/>
</dbReference>
<dbReference type="Pfam" id="PF05995">
    <property type="entry name" value="CDO_I"/>
    <property type="match status" value="1"/>
</dbReference>
<accession>A0A2S4MA66</accession>
<evidence type="ECO:0000256" key="3">
    <source>
        <dbReference type="ARBA" id="ARBA00022964"/>
    </source>
</evidence>
<keyword evidence="4" id="KW-0560">Oxidoreductase</keyword>
<evidence type="ECO:0000313" key="8">
    <source>
        <dbReference type="Proteomes" id="UP000237381"/>
    </source>
</evidence>
<dbReference type="AlphaFoldDB" id="A0A2S4MA66"/>
<dbReference type="Gene3D" id="2.60.120.10">
    <property type="entry name" value="Jelly Rolls"/>
    <property type="match status" value="1"/>
</dbReference>
<dbReference type="PANTHER" id="PTHR12918:SF1">
    <property type="entry name" value="CYSTEINE DIOXYGENASE TYPE 1"/>
    <property type="match status" value="1"/>
</dbReference>
<evidence type="ECO:0000256" key="5">
    <source>
        <dbReference type="ARBA" id="ARBA00023004"/>
    </source>
</evidence>
<organism evidence="7 8">
    <name type="scientific">Paraburkholderia eburnea</name>
    <dbReference type="NCBI Taxonomy" id="1189126"/>
    <lineage>
        <taxon>Bacteria</taxon>
        <taxon>Pseudomonadati</taxon>
        <taxon>Pseudomonadota</taxon>
        <taxon>Betaproteobacteria</taxon>
        <taxon>Burkholderiales</taxon>
        <taxon>Burkholderiaceae</taxon>
        <taxon>Paraburkholderia</taxon>
    </lineage>
</organism>
<keyword evidence="8" id="KW-1185">Reference proteome</keyword>
<evidence type="ECO:0000313" key="7">
    <source>
        <dbReference type="EMBL" id="POR51561.1"/>
    </source>
</evidence>
<keyword evidence="3" id="KW-0223">Dioxygenase</keyword>
<dbReference type="Gene3D" id="1.20.5.440">
    <property type="entry name" value="ATP synthase delta/epsilon subunit, C-terminal domain"/>
    <property type="match status" value="1"/>
</dbReference>
<dbReference type="InterPro" id="IPR011051">
    <property type="entry name" value="RmlC_Cupin_sf"/>
</dbReference>
<evidence type="ECO:0000256" key="6">
    <source>
        <dbReference type="PIRSR" id="PIRSR610300-51"/>
    </source>
</evidence>
<gene>
    <name evidence="7" type="ORF">B0G62_10695</name>
</gene>
<dbReference type="SUPFAM" id="SSF51182">
    <property type="entry name" value="RmlC-like cupins"/>
    <property type="match status" value="1"/>
</dbReference>
<dbReference type="GO" id="GO:0008198">
    <property type="term" value="F:ferrous iron binding"/>
    <property type="evidence" value="ECO:0007669"/>
    <property type="project" value="TreeGrafter"/>
</dbReference>
<keyword evidence="5 6" id="KW-0408">Iron</keyword>
<dbReference type="InterPro" id="IPR014710">
    <property type="entry name" value="RmlC-like_jellyroll"/>
</dbReference>
<dbReference type="OrthoDB" id="7059163at2"/>
<protein>
    <submittedName>
        <fullName evidence="7">Putative metal-dependent enzyme (Double-stranded beta helix superfamily)</fullName>
    </submittedName>
</protein>
<dbReference type="PANTHER" id="PTHR12918">
    <property type="entry name" value="CYSTEINE DIOXYGENASE"/>
    <property type="match status" value="1"/>
</dbReference>
<comment type="caution">
    <text evidence="7">The sequence shown here is derived from an EMBL/GenBank/DDBJ whole genome shotgun (WGS) entry which is preliminary data.</text>
</comment>
<feature type="binding site" evidence="6">
    <location>
        <position position="89"/>
    </location>
    <ligand>
        <name>Fe cation</name>
        <dbReference type="ChEBI" id="CHEBI:24875"/>
        <note>catalytic</note>
    </ligand>
</feature>
<reference evidence="7 8" key="1">
    <citation type="submission" date="2018-01" db="EMBL/GenBank/DDBJ databases">
        <title>Genomic Encyclopedia of Type Strains, Phase III (KMG-III): the genomes of soil and plant-associated and newly described type strains.</title>
        <authorList>
            <person name="Whitman W."/>
        </authorList>
    </citation>
    <scope>NUCLEOTIDE SEQUENCE [LARGE SCALE GENOMIC DNA]</scope>
    <source>
        <strain evidence="7 8">JCM 18070</strain>
    </source>
</reference>
<feature type="binding site" evidence="6">
    <location>
        <position position="91"/>
    </location>
    <ligand>
        <name>Fe cation</name>
        <dbReference type="ChEBI" id="CHEBI:24875"/>
        <note>catalytic</note>
    </ligand>
</feature>
<feature type="binding site" evidence="6">
    <location>
        <position position="142"/>
    </location>
    <ligand>
        <name>Fe cation</name>
        <dbReference type="ChEBI" id="CHEBI:24875"/>
        <note>catalytic</note>
    </ligand>
</feature>
<keyword evidence="2 6" id="KW-0479">Metal-binding</keyword>
<dbReference type="Proteomes" id="UP000237381">
    <property type="component" value="Unassembled WGS sequence"/>
</dbReference>
<dbReference type="InterPro" id="IPR010300">
    <property type="entry name" value="CDO_1"/>
</dbReference>
<dbReference type="EMBL" id="PQGA01000006">
    <property type="protein sequence ID" value="POR51561.1"/>
    <property type="molecule type" value="Genomic_DNA"/>
</dbReference>
<sequence length="202" mass="22364">MAIHKLRRFVGSIADLADRHAQGISQESELIDQGLDALRELVSEDDWLPDAYAVPSPERYQQYLLHADARQRFSVVSFVWGPGQQTPVHDHTVWGLIGVLRGAEYAQPYARHADGTLRAHGPETRLERGAVEAVSPTLGDIHRVRNAYDDRVSISIHVYGGNIGAIRRSTYPADGAPKPFISGYSNDVLPNLWDLSKESIAS</sequence>
<comment type="similarity">
    <text evidence="1">Belongs to the cysteine dioxygenase family.</text>
</comment>
<evidence type="ECO:0000256" key="4">
    <source>
        <dbReference type="ARBA" id="ARBA00023002"/>
    </source>
</evidence>
<dbReference type="RefSeq" id="WP_103704808.1">
    <property type="nucleotide sequence ID" value="NZ_PQGA01000006.1"/>
</dbReference>
<evidence type="ECO:0000256" key="2">
    <source>
        <dbReference type="ARBA" id="ARBA00022723"/>
    </source>
</evidence>
<dbReference type="CDD" id="cd10548">
    <property type="entry name" value="cupin_CDO"/>
    <property type="match status" value="1"/>
</dbReference>
<proteinExistence type="inferred from homology"/>